<evidence type="ECO:0000313" key="2">
    <source>
        <dbReference type="EMBL" id="KAK7948864.1"/>
    </source>
</evidence>
<reference evidence="2 3" key="1">
    <citation type="submission" date="2023-01" db="EMBL/GenBank/DDBJ databases">
        <title>Analysis of 21 Apiospora genomes using comparative genomics revels a genus with tremendous synthesis potential of carbohydrate active enzymes and secondary metabolites.</title>
        <authorList>
            <person name="Sorensen T."/>
        </authorList>
    </citation>
    <scope>NUCLEOTIDE SEQUENCE [LARGE SCALE GENOMIC DNA]</scope>
    <source>
        <strain evidence="2 3">CBS 24483</strain>
    </source>
</reference>
<accession>A0ABR1Q8J6</accession>
<keyword evidence="3" id="KW-1185">Reference proteome</keyword>
<organism evidence="2 3">
    <name type="scientific">Apiospora aurea</name>
    <dbReference type="NCBI Taxonomy" id="335848"/>
    <lineage>
        <taxon>Eukaryota</taxon>
        <taxon>Fungi</taxon>
        <taxon>Dikarya</taxon>
        <taxon>Ascomycota</taxon>
        <taxon>Pezizomycotina</taxon>
        <taxon>Sordariomycetes</taxon>
        <taxon>Xylariomycetidae</taxon>
        <taxon>Amphisphaeriales</taxon>
        <taxon>Apiosporaceae</taxon>
        <taxon>Apiospora</taxon>
    </lineage>
</organism>
<comment type="caution">
    <text evidence="2">The sequence shown here is derived from an EMBL/GenBank/DDBJ whole genome shotgun (WGS) entry which is preliminary data.</text>
</comment>
<evidence type="ECO:0000313" key="3">
    <source>
        <dbReference type="Proteomes" id="UP001391051"/>
    </source>
</evidence>
<protein>
    <submittedName>
        <fullName evidence="2">Uncharacterized protein</fullName>
    </submittedName>
</protein>
<dbReference type="EMBL" id="JAQQWE010000006">
    <property type="protein sequence ID" value="KAK7948864.1"/>
    <property type="molecule type" value="Genomic_DNA"/>
</dbReference>
<sequence>MSDVGSRYPIQWHSNQIDCDRKPFIHASDLAQWWQMQLYFSSQFLDLEQWFFVFTSFFFLARLYSADIPWNNKKFLYSTTSGTEFPKLPGSFFIVKKL</sequence>
<keyword evidence="1" id="KW-0472">Membrane</keyword>
<feature type="transmembrane region" description="Helical" evidence="1">
    <location>
        <begin position="49"/>
        <end position="65"/>
    </location>
</feature>
<evidence type="ECO:0000256" key="1">
    <source>
        <dbReference type="SAM" id="Phobius"/>
    </source>
</evidence>
<dbReference type="GeneID" id="92079034"/>
<keyword evidence="1" id="KW-0812">Transmembrane</keyword>
<keyword evidence="1" id="KW-1133">Transmembrane helix</keyword>
<name>A0ABR1Q8J6_9PEZI</name>
<dbReference type="RefSeq" id="XP_066698370.1">
    <property type="nucleotide sequence ID" value="XM_066845972.1"/>
</dbReference>
<dbReference type="Proteomes" id="UP001391051">
    <property type="component" value="Unassembled WGS sequence"/>
</dbReference>
<proteinExistence type="predicted"/>
<gene>
    <name evidence="2" type="ORF">PG986_009750</name>
</gene>